<proteinExistence type="predicted"/>
<evidence type="ECO:0000256" key="1">
    <source>
        <dbReference type="SAM" id="MobiDB-lite"/>
    </source>
</evidence>
<dbReference type="EMBL" id="JAZIBG010000048">
    <property type="protein sequence ID" value="MEF7616696.1"/>
    <property type="molecule type" value="Genomic_DNA"/>
</dbReference>
<name>A0AAW9QC56_9BURK</name>
<evidence type="ECO:0000313" key="4">
    <source>
        <dbReference type="Proteomes" id="UP001336250"/>
    </source>
</evidence>
<accession>A0AAW9QC56</accession>
<organism evidence="3 4">
    <name type="scientific">Aquincola agrisoli</name>
    <dbReference type="NCBI Taxonomy" id="3119538"/>
    <lineage>
        <taxon>Bacteria</taxon>
        <taxon>Pseudomonadati</taxon>
        <taxon>Pseudomonadota</taxon>
        <taxon>Betaproteobacteria</taxon>
        <taxon>Burkholderiales</taxon>
        <taxon>Sphaerotilaceae</taxon>
        <taxon>Aquincola</taxon>
    </lineage>
</organism>
<feature type="transmembrane region" description="Helical" evidence="2">
    <location>
        <begin position="178"/>
        <end position="199"/>
    </location>
</feature>
<gene>
    <name evidence="3" type="ORF">V4F39_22470</name>
</gene>
<dbReference type="RefSeq" id="WP_332292254.1">
    <property type="nucleotide sequence ID" value="NZ_JAZIBG010000048.1"/>
</dbReference>
<feature type="transmembrane region" description="Helical" evidence="2">
    <location>
        <begin position="419"/>
        <end position="435"/>
    </location>
</feature>
<keyword evidence="2" id="KW-1133">Transmembrane helix</keyword>
<dbReference type="Proteomes" id="UP001336250">
    <property type="component" value="Unassembled WGS sequence"/>
</dbReference>
<feature type="transmembrane region" description="Helical" evidence="2">
    <location>
        <begin position="226"/>
        <end position="243"/>
    </location>
</feature>
<evidence type="ECO:0000256" key="2">
    <source>
        <dbReference type="SAM" id="Phobius"/>
    </source>
</evidence>
<protein>
    <recommendedName>
        <fullName evidence="5">O-antigen ligase</fullName>
    </recommendedName>
</protein>
<feature type="transmembrane region" description="Helical" evidence="2">
    <location>
        <begin position="48"/>
        <end position="64"/>
    </location>
</feature>
<keyword evidence="2" id="KW-0812">Transmembrane</keyword>
<feature type="transmembrane region" description="Helical" evidence="2">
    <location>
        <begin position="328"/>
        <end position="351"/>
    </location>
</feature>
<feature type="region of interest" description="Disordered" evidence="1">
    <location>
        <begin position="362"/>
        <end position="385"/>
    </location>
</feature>
<sequence>MNLLSLGLAGVGAIALWTLPRTFAALPLLLAAVYTTTGVAIEIGPANFSVLRLLVAVGVLRVLVRGESMAGGVGTTDRLMLAWAAWLVGSAVFHEPGTWIYRAGIVWSDLGCYVLLRVFVRDAQELLRLFGAACAALLPVSLLMLVETHTGENAFSVLGGVNPMAAMRDGQLRASGPFAHPILAGTVGAACVPMAIALWRQRRGLALLGFFDAAAMLYASHSSGPVLMAGFIVLALCFWPLRWHMREVRLALVAAGIALQGVMNDPFYFVLARVDIAGGSRGWHRAQLIRSALEHLDEWWLVGTDYTRHWMASGIYANRQHTDITNHVLAMGVMGGLLLMLLFVAVLASAFRDVGRVVHANGGAPDTVPGQAPDTAAGDGDNGARAAAPLPPDRLAWLLGATLFGHLLNFMSVSVFDQSVFFVYLTLAGIAALVLHQGQAAAEEDTLPGHWHSRGMVRS</sequence>
<feature type="compositionally biased region" description="Low complexity" evidence="1">
    <location>
        <begin position="372"/>
        <end position="385"/>
    </location>
</feature>
<comment type="caution">
    <text evidence="3">The sequence shown here is derived from an EMBL/GenBank/DDBJ whole genome shotgun (WGS) entry which is preliminary data.</text>
</comment>
<feature type="transmembrane region" description="Helical" evidence="2">
    <location>
        <begin position="126"/>
        <end position="146"/>
    </location>
</feature>
<evidence type="ECO:0008006" key="5">
    <source>
        <dbReference type="Google" id="ProtNLM"/>
    </source>
</evidence>
<feature type="transmembrane region" description="Helical" evidence="2">
    <location>
        <begin position="204"/>
        <end position="220"/>
    </location>
</feature>
<reference evidence="3 4" key="1">
    <citation type="submission" date="2024-02" db="EMBL/GenBank/DDBJ databases">
        <title>Genome sequence of Aquincola sp. MAHUQ-54.</title>
        <authorList>
            <person name="Huq M.A."/>
        </authorList>
    </citation>
    <scope>NUCLEOTIDE SEQUENCE [LARGE SCALE GENOMIC DNA]</scope>
    <source>
        <strain evidence="3 4">MAHUQ-54</strain>
    </source>
</reference>
<feature type="transmembrane region" description="Helical" evidence="2">
    <location>
        <begin position="99"/>
        <end position="119"/>
    </location>
</feature>
<dbReference type="AlphaFoldDB" id="A0AAW9QC56"/>
<evidence type="ECO:0000313" key="3">
    <source>
        <dbReference type="EMBL" id="MEF7616696.1"/>
    </source>
</evidence>
<keyword evidence="2" id="KW-0472">Membrane</keyword>
<feature type="transmembrane region" description="Helical" evidence="2">
    <location>
        <begin position="250"/>
        <end position="271"/>
    </location>
</feature>
<keyword evidence="4" id="KW-1185">Reference proteome</keyword>